<name>I0AGC9_IGNAJ</name>
<dbReference type="RefSeq" id="WP_014559195.1">
    <property type="nucleotide sequence ID" value="NC_017464.1"/>
</dbReference>
<evidence type="ECO:0008006" key="3">
    <source>
        <dbReference type="Google" id="ProtNLM"/>
    </source>
</evidence>
<evidence type="ECO:0000313" key="1">
    <source>
        <dbReference type="EMBL" id="AFH48036.1"/>
    </source>
</evidence>
<dbReference type="STRING" id="945713.IALB_0324"/>
<evidence type="ECO:0000313" key="2">
    <source>
        <dbReference type="Proteomes" id="UP000007394"/>
    </source>
</evidence>
<dbReference type="SUPFAM" id="SSF54211">
    <property type="entry name" value="Ribosomal protein S5 domain 2-like"/>
    <property type="match status" value="1"/>
</dbReference>
<dbReference type="KEGG" id="ial:IALB_0324"/>
<organism evidence="1 2">
    <name type="scientific">Ignavibacterium album (strain DSM 19864 / JCM 16511 / NBRC 101810 / Mat9-16)</name>
    <dbReference type="NCBI Taxonomy" id="945713"/>
    <lineage>
        <taxon>Bacteria</taxon>
        <taxon>Pseudomonadati</taxon>
        <taxon>Ignavibacteriota</taxon>
        <taxon>Ignavibacteria</taxon>
        <taxon>Ignavibacteriales</taxon>
        <taxon>Ignavibacteriaceae</taxon>
        <taxon>Ignavibacterium</taxon>
    </lineage>
</organism>
<dbReference type="PATRIC" id="fig|945713.3.peg.324"/>
<dbReference type="Proteomes" id="UP000007394">
    <property type="component" value="Chromosome"/>
</dbReference>
<proteinExistence type="predicted"/>
<keyword evidence="2" id="KW-1185">Reference proteome</keyword>
<sequence>MSEQFRPSFLIGLEDELKKIHHLSSEYYSNKLKVWLYLPLFEKILSSEKQNIIEAYTSELSFDFINSIGNSSLEGFTPKDLERIECVLNSLNTLPFIKSSIPQLEKTICKVSEWNKKLNDVLNGNENNCSEKNLLIPLLESYNYDKAFFGLLETITVKINKSKDSDNFLIVPSEKELEQMLEEQIKVSWQNAKEYAKKFVDKTDQYYDIMIHFNKRTGFCRGNSLGAALTIKFIEELLGYYNAKYLVQSVDGIAISGGLSEDGKILSVGSEIIRRKTELVFFSDVTHFVVPKQDESAARSKLNELLTIYPQRNLKIVAVEDLEDLLSRRNIVSITKQNPVVRARNFVRKNIYTTLIIILLTAIFTALLTVDLDNNPALVTMDGQNAYIKNKNGKVLWQIYYPYDTKYFLDQRNNDSFFKVLDVNNDGSNEVIYVKSRFKEGFILDEVGAIWCVDKNQNLLWEYKFLDTVYSEREDLSPIYSLYIIDSVTYKGEKVLFFRANNASSFSSAISGLTIKSGKRISETFWGSGHTAAVLLRDIDQDGIKEIIGFGLDNGYEDAVLWISKLNDFDGYRLTKQEYIIKGKKEANLISYLRIPKNDFERWAGFRTPGAEPNSLYFKDDIKMFSFTIVNYKTIEANPSSRIHMAIYYLDTNYIISDVVISNNFRVFRDSLVAQGKLNPPYTDTKEYKEILINNVLYWKDGKWLRKEEFLK</sequence>
<accession>I0AGC9</accession>
<dbReference type="EMBL" id="CP003418">
    <property type="protein sequence ID" value="AFH48036.1"/>
    <property type="molecule type" value="Genomic_DNA"/>
</dbReference>
<dbReference type="InterPro" id="IPR014721">
    <property type="entry name" value="Ribsml_uS5_D2-typ_fold_subgr"/>
</dbReference>
<dbReference type="OrthoDB" id="9816120at2"/>
<dbReference type="SUPFAM" id="SSF69318">
    <property type="entry name" value="Integrin alpha N-terminal domain"/>
    <property type="match status" value="1"/>
</dbReference>
<dbReference type="InterPro" id="IPR020568">
    <property type="entry name" value="Ribosomal_Su5_D2-typ_SF"/>
</dbReference>
<reference evidence="1 2" key="1">
    <citation type="journal article" date="2012" name="Front. Microbiol.">
        <title>Complete genome of Ignavibacterium album, a metabolically versatile, flagellated, facultative anaerobe from the phylum Chlorobi.</title>
        <authorList>
            <person name="Liu Z."/>
            <person name="Frigaard N.-U."/>
            <person name="Vogl K."/>
            <person name="Iino T."/>
            <person name="Ohkuma M."/>
            <person name="Overmann J."/>
            <person name="Bryant D.A."/>
        </authorList>
    </citation>
    <scope>NUCLEOTIDE SEQUENCE [LARGE SCALE GENOMIC DNA]</scope>
    <source>
        <strain evidence="2">DSM 19864 / JCM 16511 / NBRC 101810 / Mat9-16</strain>
    </source>
</reference>
<protein>
    <recommendedName>
        <fullName evidence="3">Lon proteolytic domain-containing protein</fullName>
    </recommendedName>
</protein>
<dbReference type="InterPro" id="IPR028994">
    <property type="entry name" value="Integrin_alpha_N"/>
</dbReference>
<dbReference type="AlphaFoldDB" id="I0AGC9"/>
<dbReference type="Gene3D" id="3.30.230.10">
    <property type="match status" value="1"/>
</dbReference>
<dbReference type="HOGENOM" id="CLU_387709_0_0_10"/>
<dbReference type="eggNOG" id="COG1067">
    <property type="taxonomic scope" value="Bacteria"/>
</dbReference>
<gene>
    <name evidence="1" type="ordered locus">IALB_0324</name>
</gene>